<evidence type="ECO:0000256" key="3">
    <source>
        <dbReference type="ARBA" id="ARBA00022553"/>
    </source>
</evidence>
<evidence type="ECO:0000313" key="11">
    <source>
        <dbReference type="EMBL" id="SNS15383.1"/>
    </source>
</evidence>
<comment type="catalytic activity">
    <reaction evidence="1">
        <text>ATP + protein L-histidine = ADP + protein N-phospho-L-histidine.</text>
        <dbReference type="EC" id="2.7.13.3"/>
    </reaction>
</comment>
<keyword evidence="9" id="KW-0472">Membrane</keyword>
<feature type="transmembrane region" description="Helical" evidence="9">
    <location>
        <begin position="147"/>
        <end position="169"/>
    </location>
</feature>
<dbReference type="Pfam" id="PF17149">
    <property type="entry name" value="CHASE5"/>
    <property type="match status" value="1"/>
</dbReference>
<dbReference type="InterPro" id="IPR005467">
    <property type="entry name" value="His_kinase_dom"/>
</dbReference>
<keyword evidence="4" id="KW-0808">Transferase</keyword>
<evidence type="ECO:0000259" key="10">
    <source>
        <dbReference type="PROSITE" id="PS50109"/>
    </source>
</evidence>
<dbReference type="SUPFAM" id="SSF55874">
    <property type="entry name" value="ATPase domain of HSP90 chaperone/DNA topoisomerase II/histidine kinase"/>
    <property type="match status" value="1"/>
</dbReference>
<evidence type="ECO:0000256" key="1">
    <source>
        <dbReference type="ARBA" id="ARBA00000085"/>
    </source>
</evidence>
<accession>A0A239C7L9</accession>
<feature type="region of interest" description="Disordered" evidence="8">
    <location>
        <begin position="225"/>
        <end position="244"/>
    </location>
</feature>
<proteinExistence type="predicted"/>
<dbReference type="SMART" id="SM00387">
    <property type="entry name" value="HATPase_c"/>
    <property type="match status" value="1"/>
</dbReference>
<evidence type="ECO:0000256" key="9">
    <source>
        <dbReference type="SAM" id="Phobius"/>
    </source>
</evidence>
<dbReference type="InterPro" id="IPR003594">
    <property type="entry name" value="HATPase_dom"/>
</dbReference>
<dbReference type="EC" id="2.7.13.3" evidence="2"/>
<keyword evidence="5" id="KW-0547">Nucleotide-binding</keyword>
<dbReference type="Gene3D" id="3.30.565.10">
    <property type="entry name" value="Histidine kinase-like ATPase, C-terminal domain"/>
    <property type="match status" value="1"/>
</dbReference>
<organism evidence="11 12">
    <name type="scientific">Humidesulfovibrio mexicanus</name>
    <dbReference type="NCBI Taxonomy" id="147047"/>
    <lineage>
        <taxon>Bacteria</taxon>
        <taxon>Pseudomonadati</taxon>
        <taxon>Thermodesulfobacteriota</taxon>
        <taxon>Desulfovibrionia</taxon>
        <taxon>Desulfovibrionales</taxon>
        <taxon>Desulfovibrionaceae</taxon>
        <taxon>Humidesulfovibrio</taxon>
    </lineage>
</organism>
<evidence type="ECO:0000313" key="12">
    <source>
        <dbReference type="Proteomes" id="UP000198324"/>
    </source>
</evidence>
<dbReference type="Pfam" id="PF02518">
    <property type="entry name" value="HATPase_c"/>
    <property type="match status" value="1"/>
</dbReference>
<evidence type="ECO:0000256" key="7">
    <source>
        <dbReference type="ARBA" id="ARBA00022840"/>
    </source>
</evidence>
<dbReference type="GO" id="GO:0004673">
    <property type="term" value="F:protein histidine kinase activity"/>
    <property type="evidence" value="ECO:0007669"/>
    <property type="project" value="UniProtKB-EC"/>
</dbReference>
<dbReference type="InterPro" id="IPR004358">
    <property type="entry name" value="Sig_transdc_His_kin-like_C"/>
</dbReference>
<dbReference type="PRINTS" id="PR00344">
    <property type="entry name" value="BCTRLSENSOR"/>
</dbReference>
<dbReference type="InterPro" id="IPR033414">
    <property type="entry name" value="Sensor_dom"/>
</dbReference>
<keyword evidence="9" id="KW-1133">Transmembrane helix</keyword>
<dbReference type="Proteomes" id="UP000198324">
    <property type="component" value="Unassembled WGS sequence"/>
</dbReference>
<name>A0A239C7L9_9BACT</name>
<dbReference type="GO" id="GO:0005524">
    <property type="term" value="F:ATP binding"/>
    <property type="evidence" value="ECO:0007669"/>
    <property type="project" value="UniProtKB-KW"/>
</dbReference>
<dbReference type="AlphaFoldDB" id="A0A239C7L9"/>
<evidence type="ECO:0000256" key="6">
    <source>
        <dbReference type="ARBA" id="ARBA00022777"/>
    </source>
</evidence>
<protein>
    <recommendedName>
        <fullName evidence="2">histidine kinase</fullName>
        <ecNumber evidence="2">2.7.13.3</ecNumber>
    </recommendedName>
</protein>
<dbReference type="Pfam" id="PF07568">
    <property type="entry name" value="HisKA_2"/>
    <property type="match status" value="1"/>
</dbReference>
<reference evidence="11 12" key="1">
    <citation type="submission" date="2017-06" db="EMBL/GenBank/DDBJ databases">
        <authorList>
            <person name="Kim H.J."/>
            <person name="Triplett B.A."/>
        </authorList>
    </citation>
    <scope>NUCLEOTIDE SEQUENCE [LARGE SCALE GENOMIC DNA]</scope>
    <source>
        <strain evidence="11 12">DSM 13116</strain>
    </source>
</reference>
<dbReference type="RefSeq" id="WP_089275157.1">
    <property type="nucleotide sequence ID" value="NZ_FZOC01000007.1"/>
</dbReference>
<dbReference type="EMBL" id="FZOC01000007">
    <property type="protein sequence ID" value="SNS15383.1"/>
    <property type="molecule type" value="Genomic_DNA"/>
</dbReference>
<dbReference type="InterPro" id="IPR036890">
    <property type="entry name" value="HATPase_C_sf"/>
</dbReference>
<feature type="transmembrane region" description="Helical" evidence="9">
    <location>
        <begin position="16"/>
        <end position="38"/>
    </location>
</feature>
<evidence type="ECO:0000256" key="4">
    <source>
        <dbReference type="ARBA" id="ARBA00022679"/>
    </source>
</evidence>
<sequence length="554" mass="60334">MNAPAFAVTAPLSSRLLWRILLLSLALTMLLAGLRAWWEYAAKLKEAEGLLDGIVSTQGDSLSNSLWAMDTGQLVLQLEGIARLQGMRRAAVIENSRLLAESGAPSSARRLHREAPLVRDHGGKRIVLGTLVLEADLDLARAQALRAAAISIGFSVFLAGLVSLAIFLLTRSMVSRHLVEAARHFQDLDLAPAGTPPPALRLDKRWAGDELDILALAVNHMQERVGSSRSQAEQADRQARSLARFPEENPSPVLRVDAQGTLCFANQASACFLDAMGRTIGQRLDEPFLTETRLAFEADSVRQFSAACGKRSFAFAARPVVRDGYVNLYGMDVTEREEAMAAMARSLAEKEILLKEIHHRVKNNLQIVSSLLFLQMEYVSTPRDRELFAESQKRIQAMALVHEELYGAQDLSSVNMADYAPRLVERVLGGADAPVRLECDVADIRLPVTRSIPCGLILNELTMNAVKHAFRIDKANHTAEGVLRVSLRRKDGRLALEVADNGPGLPTDFDISASPSLGMTLVSSLTEQLDGTIAAGNAPGGGAVFRLEFPDDHA</sequence>
<gene>
    <name evidence="11" type="ORF">SAMN04488503_2961</name>
</gene>
<keyword evidence="3" id="KW-0597">Phosphoprotein</keyword>
<evidence type="ECO:0000256" key="8">
    <source>
        <dbReference type="SAM" id="MobiDB-lite"/>
    </source>
</evidence>
<dbReference type="InterPro" id="IPR011495">
    <property type="entry name" value="Sig_transdc_His_kin_sub2_dim/P"/>
</dbReference>
<keyword evidence="9" id="KW-0812">Transmembrane</keyword>
<dbReference type="PROSITE" id="PS50109">
    <property type="entry name" value="HIS_KIN"/>
    <property type="match status" value="1"/>
</dbReference>
<dbReference type="OrthoDB" id="5342108at2"/>
<dbReference type="PANTHER" id="PTHR41523">
    <property type="entry name" value="TWO-COMPONENT SYSTEM SENSOR PROTEIN"/>
    <property type="match status" value="1"/>
</dbReference>
<dbReference type="Gene3D" id="3.30.450.20">
    <property type="entry name" value="PAS domain"/>
    <property type="match status" value="1"/>
</dbReference>
<evidence type="ECO:0000256" key="2">
    <source>
        <dbReference type="ARBA" id="ARBA00012438"/>
    </source>
</evidence>
<keyword evidence="6 11" id="KW-0418">Kinase</keyword>
<keyword evidence="12" id="KW-1185">Reference proteome</keyword>
<feature type="domain" description="Histidine kinase" evidence="10">
    <location>
        <begin position="356"/>
        <end position="553"/>
    </location>
</feature>
<evidence type="ECO:0000256" key="5">
    <source>
        <dbReference type="ARBA" id="ARBA00022741"/>
    </source>
</evidence>
<dbReference type="PANTHER" id="PTHR41523:SF8">
    <property type="entry name" value="ETHYLENE RESPONSE SENSOR PROTEIN"/>
    <property type="match status" value="1"/>
</dbReference>
<keyword evidence="7" id="KW-0067">ATP-binding</keyword>